<protein>
    <submittedName>
        <fullName evidence="2">ATP-binding protein</fullName>
    </submittedName>
</protein>
<dbReference type="CDD" id="cd00009">
    <property type="entry name" value="AAA"/>
    <property type="match status" value="1"/>
</dbReference>
<sequence>MQSLKETLQKDNALQKVNSALNWTSNSCEIHEISKMIVNEKEVCPRCECERMNDEFAERVNAEIHGNLEKQKQNNLETKSLVQDKTLLKASLKSFVVKTQEEHTNKSEAMKCLDKYKKGQKFNLWFNGKPGVGKSHLAMSILKELNGLDTSCLFIDIDEMLRKIRNSFSNKESPYTEQYFIDLLSEVDFLVLDDLGAETGNIDTDKQASDFTSRVLRAVINARQDKATIITTNLASEKLLNMYDPKLISRMMKNLQSIVFKETKDKRLKNVGF</sequence>
<dbReference type="InterPro" id="IPR027417">
    <property type="entry name" value="P-loop_NTPase"/>
</dbReference>
<keyword evidence="3" id="KW-1185">Reference proteome</keyword>
<dbReference type="InterPro" id="IPR002611">
    <property type="entry name" value="IstB_ATP-bd"/>
</dbReference>
<gene>
    <name evidence="2" type="ORF">EBB45_04845</name>
</gene>
<dbReference type="SUPFAM" id="SSF52540">
    <property type="entry name" value="P-loop containing nucleoside triphosphate hydrolases"/>
    <property type="match status" value="1"/>
</dbReference>
<dbReference type="GO" id="GO:0006260">
    <property type="term" value="P:DNA replication"/>
    <property type="evidence" value="ECO:0007669"/>
    <property type="project" value="TreeGrafter"/>
</dbReference>
<evidence type="ECO:0000313" key="2">
    <source>
        <dbReference type="EMBL" id="RQW75948.1"/>
    </source>
</evidence>
<evidence type="ECO:0000313" key="3">
    <source>
        <dbReference type="Proteomes" id="UP000274033"/>
    </source>
</evidence>
<organism evidence="2 3">
    <name type="scientific">Lysinibacillus composti</name>
    <dbReference type="NCBI Taxonomy" id="720633"/>
    <lineage>
        <taxon>Bacteria</taxon>
        <taxon>Bacillati</taxon>
        <taxon>Bacillota</taxon>
        <taxon>Bacilli</taxon>
        <taxon>Bacillales</taxon>
        <taxon>Bacillaceae</taxon>
        <taxon>Lysinibacillus</taxon>
    </lineage>
</organism>
<feature type="domain" description="IstB-like ATP-binding" evidence="1">
    <location>
        <begin position="120"/>
        <end position="252"/>
    </location>
</feature>
<proteinExistence type="predicted"/>
<dbReference type="GO" id="GO:0005524">
    <property type="term" value="F:ATP binding"/>
    <property type="evidence" value="ECO:0007669"/>
    <property type="project" value="UniProtKB-KW"/>
</dbReference>
<reference evidence="2 3" key="1">
    <citation type="journal article" date="2013" name="J. Microbiol.">
        <title>Lysinibacillus chungkukjangi sp. nov., isolated from Chungkukjang, Korean fermented soybean food.</title>
        <authorList>
            <person name="Kim S.J."/>
            <person name="Jang Y.H."/>
            <person name="Hamada M."/>
            <person name="Ahn J.H."/>
            <person name="Weon H.Y."/>
            <person name="Suzuki K."/>
            <person name="Whang K.S."/>
            <person name="Kwon S.W."/>
        </authorList>
    </citation>
    <scope>NUCLEOTIDE SEQUENCE [LARGE SCALE GENOMIC DNA]</scope>
    <source>
        <strain evidence="2 3">MCCC 1A12701</strain>
    </source>
</reference>
<dbReference type="Pfam" id="PF01695">
    <property type="entry name" value="IstB_IS21"/>
    <property type="match status" value="1"/>
</dbReference>
<keyword evidence="2" id="KW-0067">ATP-binding</keyword>
<dbReference type="OrthoDB" id="2052561at2"/>
<dbReference type="AlphaFoldDB" id="A0A3N9UKY0"/>
<accession>A0A3N9UKY0</accession>
<dbReference type="RefSeq" id="WP_124763200.1">
    <property type="nucleotide sequence ID" value="NZ_RRCT01000002.1"/>
</dbReference>
<dbReference type="PANTHER" id="PTHR30050:SF8">
    <property type="entry name" value="PRIMOSOMAL PROTEIN DNAI"/>
    <property type="match status" value="1"/>
</dbReference>
<name>A0A3N9UKY0_9BACI</name>
<dbReference type="EMBL" id="RRCT01000002">
    <property type="protein sequence ID" value="RQW75948.1"/>
    <property type="molecule type" value="Genomic_DNA"/>
</dbReference>
<comment type="caution">
    <text evidence="2">The sequence shown here is derived from an EMBL/GenBank/DDBJ whole genome shotgun (WGS) entry which is preliminary data.</text>
</comment>
<dbReference type="Gene3D" id="3.40.50.300">
    <property type="entry name" value="P-loop containing nucleotide triphosphate hydrolases"/>
    <property type="match status" value="1"/>
</dbReference>
<dbReference type="PANTHER" id="PTHR30050">
    <property type="entry name" value="CHROMOSOMAL REPLICATION INITIATOR PROTEIN DNAA"/>
    <property type="match status" value="1"/>
</dbReference>
<keyword evidence="2" id="KW-0547">Nucleotide-binding</keyword>
<dbReference type="Proteomes" id="UP000274033">
    <property type="component" value="Unassembled WGS sequence"/>
</dbReference>
<evidence type="ECO:0000259" key="1">
    <source>
        <dbReference type="Pfam" id="PF01695"/>
    </source>
</evidence>